<evidence type="ECO:0000313" key="2">
    <source>
        <dbReference type="Proteomes" id="UP001321486"/>
    </source>
</evidence>
<protein>
    <submittedName>
        <fullName evidence="1">Uncharacterized protein</fullName>
    </submittedName>
</protein>
<evidence type="ECO:0000313" key="1">
    <source>
        <dbReference type="EMBL" id="BDZ52623.1"/>
    </source>
</evidence>
<keyword evidence="2" id="KW-1185">Reference proteome</keyword>
<gene>
    <name evidence="1" type="ORF">GCM10025867_48640</name>
</gene>
<name>A0ABM8GVW3_9MICO</name>
<dbReference type="Proteomes" id="UP001321486">
    <property type="component" value="Plasmid pNBRC108728a"/>
</dbReference>
<dbReference type="EMBL" id="AP027733">
    <property type="protein sequence ID" value="BDZ52623.1"/>
    <property type="molecule type" value="Genomic_DNA"/>
</dbReference>
<dbReference type="RefSeq" id="WP_286346905.1">
    <property type="nucleotide sequence ID" value="NZ_AP027733.1"/>
</dbReference>
<sequence length="155" mass="15812">MSTPTIDTSIPRDNRALKATTDLIQAGGGALVAEPGSDVPKVVVAAAGALARLNDTGLVIVAAPAQQKLALDLVGDEGVRGAVVTTPRGIQDDPEDIEGATVAILADLPGVSSPSGAVLRPIFERAEYVVYVSTERNDGLLASIVTRDDLASVSL</sequence>
<organism evidence="1 2">
    <name type="scientific">Frondihabitans sucicola</name>
    <dbReference type="NCBI Taxonomy" id="1268041"/>
    <lineage>
        <taxon>Bacteria</taxon>
        <taxon>Bacillati</taxon>
        <taxon>Actinomycetota</taxon>
        <taxon>Actinomycetes</taxon>
        <taxon>Micrococcales</taxon>
        <taxon>Microbacteriaceae</taxon>
        <taxon>Frondihabitans</taxon>
    </lineage>
</organism>
<proteinExistence type="predicted"/>
<accession>A0ABM8GVW3</accession>
<geneLocation type="plasmid" evidence="1 2">
    <name>pNBRC108728a</name>
</geneLocation>
<keyword evidence="1" id="KW-0614">Plasmid</keyword>
<reference evidence="2" key="1">
    <citation type="journal article" date="2019" name="Int. J. Syst. Evol. Microbiol.">
        <title>The Global Catalogue of Microorganisms (GCM) 10K type strain sequencing project: providing services to taxonomists for standard genome sequencing and annotation.</title>
        <authorList>
            <consortium name="The Broad Institute Genomics Platform"/>
            <consortium name="The Broad Institute Genome Sequencing Center for Infectious Disease"/>
            <person name="Wu L."/>
            <person name="Ma J."/>
        </authorList>
    </citation>
    <scope>NUCLEOTIDE SEQUENCE [LARGE SCALE GENOMIC DNA]</scope>
    <source>
        <strain evidence="2">NBRC 108728</strain>
    </source>
</reference>